<organism evidence="11 12">
    <name type="scientific">Brevibacterium otitidis</name>
    <dbReference type="NCBI Taxonomy" id="53364"/>
    <lineage>
        <taxon>Bacteria</taxon>
        <taxon>Bacillati</taxon>
        <taxon>Actinomycetota</taxon>
        <taxon>Actinomycetes</taxon>
        <taxon>Micrococcales</taxon>
        <taxon>Brevibacteriaceae</taxon>
        <taxon>Brevibacterium</taxon>
    </lineage>
</organism>
<dbReference type="RefSeq" id="WP_376841093.1">
    <property type="nucleotide sequence ID" value="NZ_JBHMAU010000072.1"/>
</dbReference>
<evidence type="ECO:0000256" key="8">
    <source>
        <dbReference type="ARBA" id="ARBA00035585"/>
    </source>
</evidence>
<dbReference type="EMBL" id="JBHMAU010000072">
    <property type="protein sequence ID" value="MFB9777189.1"/>
    <property type="molecule type" value="Genomic_DNA"/>
</dbReference>
<evidence type="ECO:0000256" key="4">
    <source>
        <dbReference type="ARBA" id="ARBA00022989"/>
    </source>
</evidence>
<comment type="function">
    <text evidence="9 10">Fluoride-specific ion channel. Important for reducing fluoride concentration in the cell, thus reducing its toxicity.</text>
</comment>
<comment type="activity regulation">
    <text evidence="10">Na(+) is not transported, but it plays an essential structural role and its presence is essential for fluoride channel function.</text>
</comment>
<name>A0ABV5X4B0_9MICO</name>
<keyword evidence="2 10" id="KW-1003">Cell membrane</keyword>
<keyword evidence="5 10" id="KW-0472">Membrane</keyword>
<dbReference type="Proteomes" id="UP001589707">
    <property type="component" value="Unassembled WGS sequence"/>
</dbReference>
<evidence type="ECO:0000256" key="5">
    <source>
        <dbReference type="ARBA" id="ARBA00023136"/>
    </source>
</evidence>
<evidence type="ECO:0000256" key="2">
    <source>
        <dbReference type="ARBA" id="ARBA00022475"/>
    </source>
</evidence>
<reference evidence="11 12" key="1">
    <citation type="submission" date="2024-09" db="EMBL/GenBank/DDBJ databases">
        <authorList>
            <person name="Sun Q."/>
            <person name="Mori K."/>
        </authorList>
    </citation>
    <scope>NUCLEOTIDE SEQUENCE [LARGE SCALE GENOMIC DNA]</scope>
    <source>
        <strain evidence="11 12">JCM 11683</strain>
    </source>
</reference>
<evidence type="ECO:0000256" key="1">
    <source>
        <dbReference type="ARBA" id="ARBA00004651"/>
    </source>
</evidence>
<evidence type="ECO:0000256" key="9">
    <source>
        <dbReference type="ARBA" id="ARBA00049940"/>
    </source>
</evidence>
<feature type="transmembrane region" description="Helical" evidence="10">
    <location>
        <begin position="65"/>
        <end position="85"/>
    </location>
</feature>
<evidence type="ECO:0000256" key="7">
    <source>
        <dbReference type="ARBA" id="ARBA00035120"/>
    </source>
</evidence>
<feature type="binding site" evidence="10">
    <location>
        <position position="75"/>
    </location>
    <ligand>
        <name>Na(+)</name>
        <dbReference type="ChEBI" id="CHEBI:29101"/>
        <note>structural</note>
    </ligand>
</feature>
<dbReference type="InterPro" id="IPR003691">
    <property type="entry name" value="FluC"/>
</dbReference>
<keyword evidence="12" id="KW-1185">Reference proteome</keyword>
<comment type="caution">
    <text evidence="11">The sequence shown here is derived from an EMBL/GenBank/DDBJ whole genome shotgun (WGS) entry which is preliminary data.</text>
</comment>
<evidence type="ECO:0000256" key="3">
    <source>
        <dbReference type="ARBA" id="ARBA00022692"/>
    </source>
</evidence>
<feature type="transmembrane region" description="Helical" evidence="10">
    <location>
        <begin position="100"/>
        <end position="119"/>
    </location>
</feature>
<evidence type="ECO:0000256" key="6">
    <source>
        <dbReference type="ARBA" id="ARBA00023303"/>
    </source>
</evidence>
<accession>A0ABV5X4B0</accession>
<sequence length="125" mass="12641">MTALLFALAAGCGGVLRYALDLALTRLRLARVSLATAVINTSGSFLLGLLTGLAFAAAEASRPDWLLVAGTGFLGGYTTLSTASVETARLLRAGRVRAGIVYGCGMLLAAALGVLLGLIGGQGMR</sequence>
<keyword evidence="10" id="KW-0479">Metal-binding</keyword>
<keyword evidence="10" id="KW-0813">Transport</keyword>
<evidence type="ECO:0000256" key="10">
    <source>
        <dbReference type="HAMAP-Rule" id="MF_00454"/>
    </source>
</evidence>
<comment type="catalytic activity">
    <reaction evidence="8">
        <text>fluoride(in) = fluoride(out)</text>
        <dbReference type="Rhea" id="RHEA:76159"/>
        <dbReference type="ChEBI" id="CHEBI:17051"/>
    </reaction>
    <physiologicalReaction direction="left-to-right" evidence="8">
        <dbReference type="Rhea" id="RHEA:76160"/>
    </physiologicalReaction>
</comment>
<comment type="subcellular location">
    <subcellularLocation>
        <location evidence="1 10">Cell membrane</location>
        <topology evidence="1 10">Multi-pass membrane protein</topology>
    </subcellularLocation>
</comment>
<dbReference type="HAMAP" id="MF_00454">
    <property type="entry name" value="FluC"/>
    <property type="match status" value="1"/>
</dbReference>
<comment type="similarity">
    <text evidence="7 10">Belongs to the fluoride channel Fluc/FEX (TC 1.A.43) family.</text>
</comment>
<keyword evidence="4 10" id="KW-1133">Transmembrane helix</keyword>
<proteinExistence type="inferred from homology"/>
<dbReference type="Pfam" id="PF02537">
    <property type="entry name" value="CRCB"/>
    <property type="match status" value="1"/>
</dbReference>
<feature type="binding site" evidence="10">
    <location>
        <position position="78"/>
    </location>
    <ligand>
        <name>Na(+)</name>
        <dbReference type="ChEBI" id="CHEBI:29101"/>
        <note>structural</note>
    </ligand>
</feature>
<evidence type="ECO:0000313" key="11">
    <source>
        <dbReference type="EMBL" id="MFB9777189.1"/>
    </source>
</evidence>
<evidence type="ECO:0000313" key="12">
    <source>
        <dbReference type="Proteomes" id="UP001589707"/>
    </source>
</evidence>
<keyword evidence="6 10" id="KW-0407">Ion channel</keyword>
<keyword evidence="3 10" id="KW-0812">Transmembrane</keyword>
<protein>
    <recommendedName>
        <fullName evidence="10">Fluoride-specific ion channel FluC</fullName>
    </recommendedName>
</protein>
<keyword evidence="10" id="KW-0915">Sodium</keyword>
<feature type="transmembrane region" description="Helical" evidence="10">
    <location>
        <begin position="33"/>
        <end position="58"/>
    </location>
</feature>
<keyword evidence="10" id="KW-0406">Ion transport</keyword>
<gene>
    <name evidence="10" type="primary">fluC</name>
    <name evidence="10" type="synonym">crcB</name>
    <name evidence="11" type="ORF">ACFFN1_12395</name>
</gene>